<evidence type="ECO:0000313" key="2">
    <source>
        <dbReference type="EMBL" id="SIQ50198.1"/>
    </source>
</evidence>
<dbReference type="EMBL" id="FTMN01000005">
    <property type="protein sequence ID" value="SIQ50198.1"/>
    <property type="molecule type" value="Genomic_DNA"/>
</dbReference>
<proteinExistence type="predicted"/>
<gene>
    <name evidence="2" type="ORF">SAMN05421647_105210</name>
</gene>
<reference evidence="2 3" key="1">
    <citation type="submission" date="2017-01" db="EMBL/GenBank/DDBJ databases">
        <authorList>
            <person name="Mah S.A."/>
            <person name="Swanson W.J."/>
            <person name="Moy G.W."/>
            <person name="Vacquier V.D."/>
        </authorList>
    </citation>
    <scope>NUCLEOTIDE SEQUENCE [LARGE SCALE GENOMIC DNA]</scope>
    <source>
        <strain evidence="2 3">DSM 7027</strain>
    </source>
</reference>
<evidence type="ECO:0008006" key="4">
    <source>
        <dbReference type="Google" id="ProtNLM"/>
    </source>
</evidence>
<evidence type="ECO:0000313" key="3">
    <source>
        <dbReference type="Proteomes" id="UP000186895"/>
    </source>
</evidence>
<accession>A0A1N6T9Z9</accession>
<sequence length="191" mass="21137">MIKLAQRDQMVVGLGLILMMALTRGQHFASVDHLPSASWAVFFLAGVFLRPLWAFPLLFLESVLLDISSLGLGGAASHCITQAYAMLVPAYASLWYAGRMYARLHVDSLKTLGSLLGCLLVGAFVCNLFSSGGYYYLSGNFETTSLAGLWGRIEQYFPAKLWTLLGYTGMAAMLYTLSRQFKTWKEINSHE</sequence>
<name>A0A1N6T9Z9_9GAMM</name>
<keyword evidence="3" id="KW-1185">Reference proteome</keyword>
<evidence type="ECO:0000256" key="1">
    <source>
        <dbReference type="SAM" id="Phobius"/>
    </source>
</evidence>
<feature type="transmembrane region" description="Helical" evidence="1">
    <location>
        <begin position="157"/>
        <end position="177"/>
    </location>
</feature>
<protein>
    <recommendedName>
        <fullName evidence="4">Thiamine transporter</fullName>
    </recommendedName>
</protein>
<dbReference type="STRING" id="49186.SAMN05421647_105210"/>
<organism evidence="2 3">
    <name type="scientific">Marinobacterium stanieri</name>
    <dbReference type="NCBI Taxonomy" id="49186"/>
    <lineage>
        <taxon>Bacteria</taxon>
        <taxon>Pseudomonadati</taxon>
        <taxon>Pseudomonadota</taxon>
        <taxon>Gammaproteobacteria</taxon>
        <taxon>Oceanospirillales</taxon>
        <taxon>Oceanospirillaceae</taxon>
        <taxon>Marinobacterium</taxon>
    </lineage>
</organism>
<dbReference type="AlphaFoldDB" id="A0A1N6T9Z9"/>
<keyword evidence="1" id="KW-0812">Transmembrane</keyword>
<keyword evidence="1" id="KW-1133">Transmembrane helix</keyword>
<dbReference type="eggNOG" id="ENOG5031HBY">
    <property type="taxonomic scope" value="Bacteria"/>
</dbReference>
<dbReference type="Proteomes" id="UP000186895">
    <property type="component" value="Unassembled WGS sequence"/>
</dbReference>
<feature type="transmembrane region" description="Helical" evidence="1">
    <location>
        <begin position="112"/>
        <end position="137"/>
    </location>
</feature>
<keyword evidence="1" id="KW-0472">Membrane</keyword>
<feature type="transmembrane region" description="Helical" evidence="1">
    <location>
        <begin position="39"/>
        <end position="60"/>
    </location>
</feature>